<dbReference type="Proteomes" id="UP001317629">
    <property type="component" value="Chromosome"/>
</dbReference>
<organism evidence="2 3">
    <name type="scientific">Methylocystis iwaonis</name>
    <dbReference type="NCBI Taxonomy" id="2885079"/>
    <lineage>
        <taxon>Bacteria</taxon>
        <taxon>Pseudomonadati</taxon>
        <taxon>Pseudomonadota</taxon>
        <taxon>Alphaproteobacteria</taxon>
        <taxon>Hyphomicrobiales</taxon>
        <taxon>Methylocystaceae</taxon>
        <taxon>Methylocystis</taxon>
    </lineage>
</organism>
<gene>
    <name evidence="2" type="ORF">SS37A_32070</name>
</gene>
<name>A0ABN6VJ03_9HYPH</name>
<accession>A0ABN6VJ03</accession>
<proteinExistence type="predicted"/>
<sequence length="162" mass="18430">MFDFDSLITEEMKKDKVNYTRYADDLTFSAKRVGNLSGVERALRRTIKEVSFPRLRLNEDKTVLATKKYRRVVTGLVLSDAGTVSLGRDRKREIRAAVHHYTMGRLDSKEISRLGGMLAFVKAVEPDFLLRLSEKFGQGTIKRIKTGQPPQRPLHAQADSSF</sequence>
<evidence type="ECO:0008006" key="4">
    <source>
        <dbReference type="Google" id="ProtNLM"/>
    </source>
</evidence>
<feature type="region of interest" description="Disordered" evidence="1">
    <location>
        <begin position="143"/>
        <end position="162"/>
    </location>
</feature>
<keyword evidence="3" id="KW-1185">Reference proteome</keyword>
<protein>
    <recommendedName>
        <fullName evidence="4">Reverse transcriptase domain-containing protein</fullName>
    </recommendedName>
</protein>
<evidence type="ECO:0000256" key="1">
    <source>
        <dbReference type="SAM" id="MobiDB-lite"/>
    </source>
</evidence>
<evidence type="ECO:0000313" key="3">
    <source>
        <dbReference type="Proteomes" id="UP001317629"/>
    </source>
</evidence>
<dbReference type="EMBL" id="AP027142">
    <property type="protein sequence ID" value="BDV35678.1"/>
    <property type="molecule type" value="Genomic_DNA"/>
</dbReference>
<evidence type="ECO:0000313" key="2">
    <source>
        <dbReference type="EMBL" id="BDV35678.1"/>
    </source>
</evidence>
<reference evidence="2 3" key="1">
    <citation type="journal article" date="2023" name="Int. J. Syst. Evol. Microbiol.">
        <title>Methylocystis iwaonis sp. nov., a type II methane-oxidizing bacterium from surface soil of a rice paddy field in Japan, and emended description of the genus Methylocystis (ex Whittenbury et al. 1970) Bowman et al. 1993.</title>
        <authorList>
            <person name="Kaise H."/>
            <person name="Sawadogo J.B."/>
            <person name="Alam M.S."/>
            <person name="Ueno C."/>
            <person name="Dianou D."/>
            <person name="Shinjo R."/>
            <person name="Asakawa S."/>
        </authorList>
    </citation>
    <scope>NUCLEOTIDE SEQUENCE [LARGE SCALE GENOMIC DNA]</scope>
    <source>
        <strain evidence="2 3">SS37A-Re</strain>
    </source>
</reference>